<protein>
    <submittedName>
        <fullName evidence="1">Uncharacterized protein</fullName>
    </submittedName>
</protein>
<gene>
    <name evidence="1" type="ORF">Rhe02_59470</name>
</gene>
<sequence length="42" mass="4914">MTFPERAITRALHAPYGDFRDFQAIRAWAAQIAEHLTKVEQR</sequence>
<dbReference type="AlphaFoldDB" id="A0A8J3QE00"/>
<name>A0A8J3QE00_9ACTN</name>
<keyword evidence="2" id="KW-1185">Reference proteome</keyword>
<accession>A0A8J3QE00</accession>
<evidence type="ECO:0000313" key="1">
    <source>
        <dbReference type="EMBL" id="GIH07880.1"/>
    </source>
</evidence>
<organism evidence="1 2">
    <name type="scientific">Rhizocola hellebori</name>
    <dbReference type="NCBI Taxonomy" id="1392758"/>
    <lineage>
        <taxon>Bacteria</taxon>
        <taxon>Bacillati</taxon>
        <taxon>Actinomycetota</taxon>
        <taxon>Actinomycetes</taxon>
        <taxon>Micromonosporales</taxon>
        <taxon>Micromonosporaceae</taxon>
        <taxon>Rhizocola</taxon>
    </lineage>
</organism>
<evidence type="ECO:0000313" key="2">
    <source>
        <dbReference type="Proteomes" id="UP000612899"/>
    </source>
</evidence>
<proteinExistence type="predicted"/>
<dbReference type="RefSeq" id="WP_275412652.1">
    <property type="nucleotide sequence ID" value="NZ_BONY01000041.1"/>
</dbReference>
<comment type="caution">
    <text evidence="1">The sequence shown here is derived from an EMBL/GenBank/DDBJ whole genome shotgun (WGS) entry which is preliminary data.</text>
</comment>
<reference evidence="1" key="1">
    <citation type="submission" date="2021-01" db="EMBL/GenBank/DDBJ databases">
        <title>Whole genome shotgun sequence of Rhizocola hellebori NBRC 109834.</title>
        <authorList>
            <person name="Komaki H."/>
            <person name="Tamura T."/>
        </authorList>
    </citation>
    <scope>NUCLEOTIDE SEQUENCE</scope>
    <source>
        <strain evidence="1">NBRC 109834</strain>
    </source>
</reference>
<dbReference type="EMBL" id="BONY01000041">
    <property type="protein sequence ID" value="GIH07880.1"/>
    <property type="molecule type" value="Genomic_DNA"/>
</dbReference>
<dbReference type="Proteomes" id="UP000612899">
    <property type="component" value="Unassembled WGS sequence"/>
</dbReference>